<protein>
    <submittedName>
        <fullName evidence="3">AAA family ATPase</fullName>
    </submittedName>
</protein>
<evidence type="ECO:0000259" key="2">
    <source>
        <dbReference type="SMART" id="SM00382"/>
    </source>
</evidence>
<proteinExistence type="predicted"/>
<dbReference type="Proteomes" id="UP001291999">
    <property type="component" value="Unassembled WGS sequence"/>
</dbReference>
<dbReference type="Gene3D" id="3.40.50.300">
    <property type="entry name" value="P-loop containing nucleotide triphosphate hydrolases"/>
    <property type="match status" value="1"/>
</dbReference>
<feature type="region of interest" description="Disordered" evidence="1">
    <location>
        <begin position="877"/>
        <end position="899"/>
    </location>
</feature>
<reference evidence="3 4" key="1">
    <citation type="submission" date="2023-11" db="EMBL/GenBank/DDBJ databases">
        <title>Novel species in genus Nocardioides.</title>
        <authorList>
            <person name="Zhou H."/>
        </authorList>
    </citation>
    <scope>NUCLEOTIDE SEQUENCE [LARGE SCALE GENOMIC DNA]</scope>
    <source>
        <strain evidence="3 4">S-58</strain>
    </source>
</reference>
<dbReference type="SMART" id="SM00382">
    <property type="entry name" value="AAA"/>
    <property type="match status" value="1"/>
</dbReference>
<evidence type="ECO:0000313" key="4">
    <source>
        <dbReference type="Proteomes" id="UP001291999"/>
    </source>
</evidence>
<feature type="compositionally biased region" description="Acidic residues" evidence="1">
    <location>
        <begin position="885"/>
        <end position="899"/>
    </location>
</feature>
<dbReference type="InterPro" id="IPR011704">
    <property type="entry name" value="ATPase_dyneun-rel_AAA"/>
</dbReference>
<dbReference type="InterPro" id="IPR003593">
    <property type="entry name" value="AAA+_ATPase"/>
</dbReference>
<dbReference type="CDD" id="cd00009">
    <property type="entry name" value="AAA"/>
    <property type="match status" value="1"/>
</dbReference>
<dbReference type="InterPro" id="IPR027417">
    <property type="entry name" value="P-loop_NTPase"/>
</dbReference>
<dbReference type="SUPFAM" id="SSF52540">
    <property type="entry name" value="P-loop containing nucleoside triphosphate hydrolases"/>
    <property type="match status" value="1"/>
</dbReference>
<evidence type="ECO:0000256" key="1">
    <source>
        <dbReference type="SAM" id="MobiDB-lite"/>
    </source>
</evidence>
<dbReference type="EMBL" id="JAXQPW010000001">
    <property type="protein sequence ID" value="MDZ5661396.1"/>
    <property type="molecule type" value="Genomic_DNA"/>
</dbReference>
<keyword evidence="4" id="KW-1185">Reference proteome</keyword>
<sequence>MTTQPVTQVPPAQDPDWTARCRLRLRTGMEVLAEQSEPVTIPELQDLTATRVPLNDYDQSLTKSGTVRAWNNFGWNLTTIIEHVGWLHATNDGGVRLTASGKEALAAYADPQQVYDVANLAYKEWDALRNETLPDVGGNPEVDVLHGGSGAAHALRAAAPVLEAWRTGGSAFSSGAAVWTAEHARELDEYLRRSPSPHATLPDLPSVEASVLAAEAFVLLVGPFSDMVGSTKRSRVRNPLIPPVDPPGLPLRISADLEQGFVHGGQALIATPMAMLASFVRTLVHWFEQPEHARETAWTDPWSFRDLVGAADGTDLRVTSLLCLVAHPAAFTAILSPVDRERIVEKLASEMDGLSGDADKDLKTITLRLQQERAGQPVRYDVAPLLQEWSEAPEGGARAWLIRGEVDQQNRVPAWMKQAFVSVSVAQLTQLPKEADESSLSSLVDQHYGHLQVMKREVKKRDVLSFALGMRSGDLVATVDGGSLRLGRLEDSPAQLQSIGGMSLLTRRVAWYPDTAPEVKQLPGNIRSRLRFKGEDVLELTELASALSDLTEVDDNLVLVPEPEDLDEAVGANAAEDEDQKKASEPAKLDCDVEALGTQLHHADGSWIAELLASLNERRQVVLEGPPGTGKTFLAQALLDACGLTEAQSALVQFHPTYSYEDFVEGFRPGTDGEGGLVVKPGPLKRIADEARQAPAKPFVLVIDEINRANVAKVFGELYFLLEYRTKQVELLYSDGSERFDLPENLFIIGTMNTADRSIALLDAAMRRRFVFLSMDSGEPALAGMLHRWCEATGRPTALAALRDRLNAEMAKRGLDPALAFGPSYFMRDGVETPAALHRMWRRELRPMLVEHHYGKHSQVDAWYPFPSWLRELDLDGPAQAPLDEGSDTPVDEAGADAP</sequence>
<gene>
    <name evidence="3" type="ORF">SFC79_06420</name>
</gene>
<organism evidence="3 4">
    <name type="scientific">Nocardioides renjunii</name>
    <dbReference type="NCBI Taxonomy" id="3095075"/>
    <lineage>
        <taxon>Bacteria</taxon>
        <taxon>Bacillati</taxon>
        <taxon>Actinomycetota</taxon>
        <taxon>Actinomycetes</taxon>
        <taxon>Propionibacteriales</taxon>
        <taxon>Nocardioidaceae</taxon>
        <taxon>Nocardioides</taxon>
    </lineage>
</organism>
<dbReference type="PANTHER" id="PTHR37291:SF1">
    <property type="entry name" value="TYPE IV METHYL-DIRECTED RESTRICTION ENZYME ECOKMCRB SUBUNIT"/>
    <property type="match status" value="1"/>
</dbReference>
<dbReference type="Pfam" id="PF07728">
    <property type="entry name" value="AAA_5"/>
    <property type="match status" value="1"/>
</dbReference>
<feature type="domain" description="AAA+ ATPase" evidence="2">
    <location>
        <begin position="617"/>
        <end position="776"/>
    </location>
</feature>
<dbReference type="PANTHER" id="PTHR37291">
    <property type="entry name" value="5-METHYLCYTOSINE-SPECIFIC RESTRICTION ENZYME B"/>
    <property type="match status" value="1"/>
</dbReference>
<name>A0ABU5K943_9ACTN</name>
<comment type="caution">
    <text evidence="3">The sequence shown here is derived from an EMBL/GenBank/DDBJ whole genome shotgun (WGS) entry which is preliminary data.</text>
</comment>
<evidence type="ECO:0000313" key="3">
    <source>
        <dbReference type="EMBL" id="MDZ5661396.1"/>
    </source>
</evidence>
<accession>A0ABU5K943</accession>
<dbReference type="InterPro" id="IPR052934">
    <property type="entry name" value="Methyl-DNA_Rec/Restrict_Enz"/>
</dbReference>